<dbReference type="Gene3D" id="3.30.70.2450">
    <property type="match status" value="1"/>
</dbReference>
<dbReference type="InterPro" id="IPR036188">
    <property type="entry name" value="FAD/NAD-bd_sf"/>
</dbReference>
<sequence>MGSAEVVIVGAGPCGLATAALLLRQGIGVRILEASAAPAQGSRAIMLWPPAQAVLRDLEVLTPAQALARRPDRLDYFGDRGRLATVRLTAAQSPLVLPQPRTDALLEEAVEKAGGIVERGWQLIALTPSADAVEVTARNEEGHEICLRTQWLVGADGVHSTVRDLLGITFTGSSLSTRFALAEGQLTGAQVPTTPSYYLTSRGGLLIAPLSGGCVRVSGSIHDGREATEQLVQDMLDTRGPGGLQMHGFQALTTFSSAERVVDSMRAGHVLLVGDAAHTHSAIGGQGLNLGLQDVRNLAWKLGGVITGKLDHAIIDTYSPERIAAARQVIKTTGAITRLALAPPPWNRLRNAVLRVTERTPRAAHWYAAKVAGERIRYPAAPLGCPPGRRGTGYPAPPWAAPPAGHAPDRFLLVTSGPAAGPLPRAADATARRHTSLVTRHHVARRRTEFLLLRPDGYVAARGTSTDLTATERFLTALTPTATS</sequence>
<dbReference type="InterPro" id="IPR002938">
    <property type="entry name" value="FAD-bd"/>
</dbReference>
<dbReference type="Gene3D" id="3.50.50.60">
    <property type="entry name" value="FAD/NAD(P)-binding domain"/>
    <property type="match status" value="1"/>
</dbReference>
<evidence type="ECO:0000256" key="1">
    <source>
        <dbReference type="ARBA" id="ARBA00001974"/>
    </source>
</evidence>
<evidence type="ECO:0000313" key="5">
    <source>
        <dbReference type="EMBL" id="GFN09282.1"/>
    </source>
</evidence>
<dbReference type="PRINTS" id="PR00420">
    <property type="entry name" value="RNGMNOXGNASE"/>
</dbReference>
<dbReference type="GO" id="GO:0071949">
    <property type="term" value="F:FAD binding"/>
    <property type="evidence" value="ECO:0007669"/>
    <property type="project" value="InterPro"/>
</dbReference>
<dbReference type="Proteomes" id="UP000498740">
    <property type="component" value="Unassembled WGS sequence"/>
</dbReference>
<evidence type="ECO:0000313" key="6">
    <source>
        <dbReference type="Proteomes" id="UP000498740"/>
    </source>
</evidence>
<reference evidence="5 6" key="1">
    <citation type="submission" date="2020-05" db="EMBL/GenBank/DDBJ databases">
        <title>Whole genome shotgun sequence of Streptomyces microflavus NBRC 13062.</title>
        <authorList>
            <person name="Komaki H."/>
            <person name="Tamura T."/>
        </authorList>
    </citation>
    <scope>NUCLEOTIDE SEQUENCE [LARGE SCALE GENOMIC DNA]</scope>
    <source>
        <strain evidence="5 6">NBRC 13062</strain>
    </source>
</reference>
<keyword evidence="5" id="KW-0503">Monooxygenase</keyword>
<dbReference type="SUPFAM" id="SSF51905">
    <property type="entry name" value="FAD/NAD(P)-binding domain"/>
    <property type="match status" value="1"/>
</dbReference>
<dbReference type="RefSeq" id="WP_063605807.1">
    <property type="nucleotide sequence ID" value="NZ_CP108588.1"/>
</dbReference>
<keyword evidence="5" id="KW-0560">Oxidoreductase</keyword>
<name>A0A7J0D3I0_STRMI</name>
<dbReference type="Pfam" id="PF01494">
    <property type="entry name" value="FAD_binding_3"/>
    <property type="match status" value="1"/>
</dbReference>
<dbReference type="PANTHER" id="PTHR43004:SF19">
    <property type="entry name" value="BINDING MONOOXYGENASE, PUTATIVE (JCVI)-RELATED"/>
    <property type="match status" value="1"/>
</dbReference>
<dbReference type="AlphaFoldDB" id="A0A7J0D3I0"/>
<dbReference type="EMBL" id="BLWD01000002">
    <property type="protein sequence ID" value="GFN09282.1"/>
    <property type="molecule type" value="Genomic_DNA"/>
</dbReference>
<proteinExistence type="predicted"/>
<evidence type="ECO:0000256" key="2">
    <source>
        <dbReference type="ARBA" id="ARBA00022630"/>
    </source>
</evidence>
<evidence type="ECO:0000259" key="4">
    <source>
        <dbReference type="Pfam" id="PF01494"/>
    </source>
</evidence>
<keyword evidence="3" id="KW-0274">FAD</keyword>
<gene>
    <name evidence="5" type="ORF">Smic_78380</name>
</gene>
<dbReference type="GO" id="GO:0016709">
    <property type="term" value="F:oxidoreductase activity, acting on paired donors, with incorporation or reduction of molecular oxygen, NAD(P)H as one donor, and incorporation of one atom of oxygen"/>
    <property type="evidence" value="ECO:0007669"/>
    <property type="project" value="UniProtKB-ARBA"/>
</dbReference>
<keyword evidence="2" id="KW-0285">Flavoprotein</keyword>
<evidence type="ECO:0000256" key="3">
    <source>
        <dbReference type="ARBA" id="ARBA00022827"/>
    </source>
</evidence>
<comment type="cofactor">
    <cofactor evidence="1">
        <name>FAD</name>
        <dbReference type="ChEBI" id="CHEBI:57692"/>
    </cofactor>
</comment>
<feature type="domain" description="FAD-binding" evidence="4">
    <location>
        <begin position="4"/>
        <end position="332"/>
    </location>
</feature>
<dbReference type="InterPro" id="IPR050641">
    <property type="entry name" value="RIFMO-like"/>
</dbReference>
<protein>
    <submittedName>
        <fullName evidence="5">Pentachlorophenol monooxygenase</fullName>
    </submittedName>
</protein>
<comment type="caution">
    <text evidence="5">The sequence shown here is derived from an EMBL/GenBank/DDBJ whole genome shotgun (WGS) entry which is preliminary data.</text>
</comment>
<accession>A0A7J0D3I0</accession>
<organism evidence="5 6">
    <name type="scientific">Streptomyces microflavus</name>
    <name type="common">Streptomyces lipmanii</name>
    <dbReference type="NCBI Taxonomy" id="1919"/>
    <lineage>
        <taxon>Bacteria</taxon>
        <taxon>Bacillati</taxon>
        <taxon>Actinomycetota</taxon>
        <taxon>Actinomycetes</taxon>
        <taxon>Kitasatosporales</taxon>
        <taxon>Streptomycetaceae</taxon>
        <taxon>Streptomyces</taxon>
    </lineage>
</organism>
<dbReference type="Gene3D" id="3.40.30.120">
    <property type="match status" value="1"/>
</dbReference>
<dbReference type="PANTHER" id="PTHR43004">
    <property type="entry name" value="TRK SYSTEM POTASSIUM UPTAKE PROTEIN"/>
    <property type="match status" value="1"/>
</dbReference>